<feature type="coiled-coil region" evidence="5">
    <location>
        <begin position="1136"/>
        <end position="1200"/>
    </location>
</feature>
<dbReference type="AlphaFoldDB" id="T1JBR2"/>
<organism evidence="7 8">
    <name type="scientific">Strigamia maritima</name>
    <name type="common">European centipede</name>
    <name type="synonym">Geophilus maritimus</name>
    <dbReference type="NCBI Taxonomy" id="126957"/>
    <lineage>
        <taxon>Eukaryota</taxon>
        <taxon>Metazoa</taxon>
        <taxon>Ecdysozoa</taxon>
        <taxon>Arthropoda</taxon>
        <taxon>Myriapoda</taxon>
        <taxon>Chilopoda</taxon>
        <taxon>Pleurostigmophora</taxon>
        <taxon>Geophilomorpha</taxon>
        <taxon>Linotaeniidae</taxon>
        <taxon>Strigamia</taxon>
    </lineage>
</organism>
<evidence type="ECO:0000256" key="3">
    <source>
        <dbReference type="ARBA" id="ARBA00023212"/>
    </source>
</evidence>
<dbReference type="Proteomes" id="UP000014500">
    <property type="component" value="Unassembled WGS sequence"/>
</dbReference>
<protein>
    <recommendedName>
        <fullName evidence="9">Centrosomal protein of 135 kDa</fullName>
    </recommendedName>
</protein>
<comment type="subcellular location">
    <subcellularLocation>
        <location evidence="1">Cytoplasm</location>
        <location evidence="1">Cytoskeleton</location>
        <location evidence="1">Microtubule organizing center</location>
        <location evidence="1">Centrosome</location>
        <location evidence="1">Centriole</location>
    </subcellularLocation>
</comment>
<reference evidence="7" key="2">
    <citation type="submission" date="2015-02" db="UniProtKB">
        <authorList>
            <consortium name="EnsemblMetazoa"/>
        </authorList>
    </citation>
    <scope>IDENTIFICATION</scope>
</reference>
<dbReference type="InterPro" id="IPR051877">
    <property type="entry name" value="Centriole_BasalBody_StrucProt"/>
</dbReference>
<feature type="coiled-coil region" evidence="5">
    <location>
        <begin position="227"/>
        <end position="289"/>
    </location>
</feature>
<dbReference type="EMBL" id="JH432018">
    <property type="status" value="NOT_ANNOTATED_CDS"/>
    <property type="molecule type" value="Genomic_DNA"/>
</dbReference>
<evidence type="ECO:0000313" key="8">
    <source>
        <dbReference type="Proteomes" id="UP000014500"/>
    </source>
</evidence>
<evidence type="ECO:0000313" key="7">
    <source>
        <dbReference type="EnsemblMetazoa" id="SMAR011215-PA"/>
    </source>
</evidence>
<name>T1JBR2_STRMM</name>
<comment type="similarity">
    <text evidence="4">Belongs to the CEP135/TSGA10 family.</text>
</comment>
<dbReference type="HOGENOM" id="CLU_008607_0_0_1"/>
<dbReference type="STRING" id="126957.T1JBR2"/>
<evidence type="ECO:0008006" key="9">
    <source>
        <dbReference type="Google" id="ProtNLM"/>
    </source>
</evidence>
<feature type="compositionally biased region" description="Low complexity" evidence="6">
    <location>
        <begin position="482"/>
        <end position="493"/>
    </location>
</feature>
<keyword evidence="8" id="KW-1185">Reference proteome</keyword>
<evidence type="ECO:0000256" key="2">
    <source>
        <dbReference type="ARBA" id="ARBA00022490"/>
    </source>
</evidence>
<dbReference type="OMA" id="QGRENTM"/>
<dbReference type="eggNOG" id="ENOG502QT27">
    <property type="taxonomic scope" value="Eukaryota"/>
</dbReference>
<feature type="coiled-coil region" evidence="5">
    <location>
        <begin position="670"/>
        <end position="725"/>
    </location>
</feature>
<accession>T1JBR2</accession>
<dbReference type="Gene3D" id="1.20.5.1000">
    <property type="entry name" value="arf6 gtpase in complex with a specific effector, jip4"/>
    <property type="match status" value="1"/>
</dbReference>
<proteinExistence type="inferred from homology"/>
<evidence type="ECO:0000256" key="4">
    <source>
        <dbReference type="ARBA" id="ARBA00038123"/>
    </source>
</evidence>
<keyword evidence="5" id="KW-0175">Coiled coil</keyword>
<dbReference type="PANTHER" id="PTHR20544">
    <property type="entry name" value="CENTROSOMAL PROTEIN CEP135"/>
    <property type="match status" value="1"/>
</dbReference>
<feature type="coiled-coil region" evidence="5">
    <location>
        <begin position="336"/>
        <end position="384"/>
    </location>
</feature>
<dbReference type="PANTHER" id="PTHR20544:SF0">
    <property type="entry name" value="NUCLEOPROTEIN TPR_MLP1 DOMAIN-CONTAINING PROTEIN"/>
    <property type="match status" value="1"/>
</dbReference>
<dbReference type="GO" id="GO:0005814">
    <property type="term" value="C:centriole"/>
    <property type="evidence" value="ECO:0007669"/>
    <property type="project" value="UniProtKB-SubCell"/>
</dbReference>
<evidence type="ECO:0000256" key="1">
    <source>
        <dbReference type="ARBA" id="ARBA00004114"/>
    </source>
</evidence>
<evidence type="ECO:0000256" key="5">
    <source>
        <dbReference type="SAM" id="Coils"/>
    </source>
</evidence>
<dbReference type="EnsemblMetazoa" id="SMAR011215-RA">
    <property type="protein sequence ID" value="SMAR011215-PA"/>
    <property type="gene ID" value="SMAR011215"/>
</dbReference>
<feature type="coiled-coil region" evidence="5">
    <location>
        <begin position="760"/>
        <end position="1107"/>
    </location>
</feature>
<feature type="coiled-coil region" evidence="5">
    <location>
        <begin position="563"/>
        <end position="618"/>
    </location>
</feature>
<feature type="region of interest" description="Disordered" evidence="6">
    <location>
        <begin position="465"/>
        <end position="516"/>
    </location>
</feature>
<keyword evidence="2" id="KW-0963">Cytoplasm</keyword>
<evidence type="ECO:0000256" key="6">
    <source>
        <dbReference type="SAM" id="MobiDB-lite"/>
    </source>
</evidence>
<dbReference type="PhylomeDB" id="T1JBR2"/>
<reference evidence="8" key="1">
    <citation type="submission" date="2011-05" db="EMBL/GenBank/DDBJ databases">
        <authorList>
            <person name="Richards S.R."/>
            <person name="Qu J."/>
            <person name="Jiang H."/>
            <person name="Jhangiani S.N."/>
            <person name="Agravi P."/>
            <person name="Goodspeed R."/>
            <person name="Gross S."/>
            <person name="Mandapat C."/>
            <person name="Jackson L."/>
            <person name="Mathew T."/>
            <person name="Pu L."/>
            <person name="Thornton R."/>
            <person name="Saada N."/>
            <person name="Wilczek-Boney K.B."/>
            <person name="Lee S."/>
            <person name="Kovar C."/>
            <person name="Wu Y."/>
            <person name="Scherer S.E."/>
            <person name="Worley K.C."/>
            <person name="Muzny D.M."/>
            <person name="Gibbs R."/>
        </authorList>
    </citation>
    <scope>NUCLEOTIDE SEQUENCE</scope>
    <source>
        <strain evidence="8">Brora</strain>
    </source>
</reference>
<sequence>MAATRFRALRKKLDQLGYKLPLSTESTCLVEKLVCELEKLKLHRSPVKSRPATAKLRNKVRKLEHENCDLRFINSQYMYKMRELEKENCSRNERILQLQEKEAQAIIQIRGQDTKRRECAFRRQKMDITNSLPFSTCAELPAYVHIDDPYVADMLEVADKRITQLRKELANLQSVVEDSKYQNENLNRQLAVRDNEIDRLNQHFAANEPIPTCVDDTMTRASHEKELELCRYKMSKFEDEIENLQLQVCNALKQKDISENCVKQLTERNKNLEQELHQFKNITDRIQEDKQKMLRTSASEIGQSTGKLKKVLREIDKLHSELCTVRKENLTLKCDKEKLEGIIESREEEIYRLENETALLNDKLSQLTSIKSQLESQVSSLKQTQDCSCACKCGKRPYFARFEENLDEIQRIYGKSDSCKRNDFLRFASDIHPQPPVVREHKGPSIKCRHKVNLSAAKLSQPTVAFGRRAITPPPRLQNNTRPRSVRFSSSPSPEEELINQQPSLQKHDGETKDLQSASQIKALVDERDYYQRCFESLRNRGEGVSSPPTRDTKLESTLAGNVKELIKERDDLKKHIGKLEEQNVEFQSLLKELKDEKEQIQKQFRETEKERRQLEQEVSVGKAAAERSLSRRLERRNEVVCQDLQTVIMERDTLRDKLKLATETQIQERRRLDKQISCFQNKLREKENEFADICAQSNAYKTQVNQLEEELQLKCHELAEANDERAQQRFSIAELRLFSLIARVVLYCLTMFYFKLRNVEKFQNNLDETEHKLRLKEASGVEKYAKNMEEEIMKLRMMHRDYTCEMDGLRRTVSALDREKDQLQMEVDARTERLAALEDKLKRSDRSANDLKITCNTLEVNLDRQRDDICSRDKEIMNLRRELEMFEKEIQQVTFSQNSLAARSHTLQDDLATMARENQRLHAELDACTLEKQELKLQIQTYVAQVTKFEELLCEKDQERMDILEQFQNITLEANSLETQNNHLESETATIRVELHAKNVEVQHLQTVLGGLQQEIEQYINTQQSLEMELSQLKRTVATLDSESERFRIEKDNVQDDLTTVRNLYTQMEIDKEKLVDQLTKKETECDRLEQELVDIQNQLDGVRGEAQQGRIKTMELENLLSNNRRKEFESQLSYKDMATELRLAQEQFSDCEQRFPKLIVNFTRVQSNRETLQLRTALAEMKVELERFQRQLTNEKFENLDLQRTRVPRTAQVTS</sequence>
<dbReference type="SUPFAM" id="SSF90257">
    <property type="entry name" value="Myosin rod fragments"/>
    <property type="match status" value="1"/>
</dbReference>
<feature type="coiled-coil region" evidence="5">
    <location>
        <begin position="155"/>
        <end position="203"/>
    </location>
</feature>
<keyword evidence="3" id="KW-0206">Cytoskeleton</keyword>